<dbReference type="PANTHER" id="PTHR30349:SF64">
    <property type="entry name" value="PROPHAGE INTEGRASE INTD-RELATED"/>
    <property type="match status" value="1"/>
</dbReference>
<organism evidence="5 6">
    <name type="scientific">Gordonia malaquae NBRC 108250</name>
    <dbReference type="NCBI Taxonomy" id="1223542"/>
    <lineage>
        <taxon>Bacteria</taxon>
        <taxon>Bacillati</taxon>
        <taxon>Actinomycetota</taxon>
        <taxon>Actinomycetes</taxon>
        <taxon>Mycobacteriales</taxon>
        <taxon>Gordoniaceae</taxon>
        <taxon>Gordonia</taxon>
    </lineage>
</organism>
<dbReference type="InterPro" id="IPR011010">
    <property type="entry name" value="DNA_brk_join_enz"/>
</dbReference>
<dbReference type="EMBL" id="BAOP01000004">
    <property type="protein sequence ID" value="GAC78801.1"/>
    <property type="molecule type" value="Genomic_DNA"/>
</dbReference>
<dbReference type="SUPFAM" id="SSF56349">
    <property type="entry name" value="DNA breaking-rejoining enzymes"/>
    <property type="match status" value="1"/>
</dbReference>
<dbReference type="AlphaFoldDB" id="M3TBP8"/>
<evidence type="ECO:0000256" key="2">
    <source>
        <dbReference type="ARBA" id="ARBA00023125"/>
    </source>
</evidence>
<accession>M3TBP8</accession>
<keyword evidence="3" id="KW-0233">DNA recombination</keyword>
<dbReference type="InterPro" id="IPR050090">
    <property type="entry name" value="Tyrosine_recombinase_XerCD"/>
</dbReference>
<evidence type="ECO:0000313" key="5">
    <source>
        <dbReference type="EMBL" id="GAC78801.1"/>
    </source>
</evidence>
<dbReference type="GO" id="GO:0003677">
    <property type="term" value="F:DNA binding"/>
    <property type="evidence" value="ECO:0007669"/>
    <property type="project" value="UniProtKB-KW"/>
</dbReference>
<dbReference type="Gene3D" id="1.10.150.130">
    <property type="match status" value="1"/>
</dbReference>
<name>M3TBP8_GORML</name>
<dbReference type="Gene3D" id="1.10.443.10">
    <property type="entry name" value="Intergrase catalytic core"/>
    <property type="match status" value="1"/>
</dbReference>
<dbReference type="InterPro" id="IPR013762">
    <property type="entry name" value="Integrase-like_cat_sf"/>
</dbReference>
<reference evidence="5 6" key="1">
    <citation type="submission" date="2013-02" db="EMBL/GenBank/DDBJ databases">
        <title>Whole genome shotgun sequence of Gordonia malaquae NBRC 108250.</title>
        <authorList>
            <person name="Yoshida I."/>
            <person name="Hosoyama A."/>
            <person name="Tsuchikane K."/>
            <person name="Ando Y."/>
            <person name="Baba S."/>
            <person name="Ohji S."/>
            <person name="Hamada M."/>
            <person name="Tamura T."/>
            <person name="Yamazoe A."/>
            <person name="Yamazaki S."/>
            <person name="Fujita N."/>
        </authorList>
    </citation>
    <scope>NUCLEOTIDE SEQUENCE [LARGE SCALE GENOMIC DNA]</scope>
    <source>
        <strain evidence="5 6">NBRC 108250</strain>
    </source>
</reference>
<dbReference type="Pfam" id="PF26003">
    <property type="entry name" value="Integrase_N_phage"/>
    <property type="match status" value="1"/>
</dbReference>
<dbReference type="RefSeq" id="WP_008376932.1">
    <property type="nucleotide sequence ID" value="NZ_BAOP01000004.1"/>
</dbReference>
<evidence type="ECO:0000259" key="4">
    <source>
        <dbReference type="PROSITE" id="PS51898"/>
    </source>
</evidence>
<dbReference type="InterPro" id="IPR002104">
    <property type="entry name" value="Integrase_catalytic"/>
</dbReference>
<evidence type="ECO:0000256" key="1">
    <source>
        <dbReference type="ARBA" id="ARBA00008857"/>
    </source>
</evidence>
<dbReference type="eggNOG" id="COG0582">
    <property type="taxonomic scope" value="Bacteria"/>
</dbReference>
<keyword evidence="2" id="KW-0238">DNA-binding</keyword>
<comment type="caution">
    <text evidence="5">The sequence shown here is derived from an EMBL/GenBank/DDBJ whole genome shotgun (WGS) entry which is preliminary data.</text>
</comment>
<protein>
    <submittedName>
        <fullName evidence="5">Putative integrase</fullName>
    </submittedName>
</protein>
<dbReference type="InterPro" id="IPR010998">
    <property type="entry name" value="Integrase_recombinase_N"/>
</dbReference>
<evidence type="ECO:0000256" key="3">
    <source>
        <dbReference type="ARBA" id="ARBA00023172"/>
    </source>
</evidence>
<dbReference type="PROSITE" id="PS51898">
    <property type="entry name" value="TYR_RECOMBINASE"/>
    <property type="match status" value="1"/>
</dbReference>
<dbReference type="STRING" id="410332.SAMN04488550_2929"/>
<dbReference type="InterPro" id="IPR058717">
    <property type="entry name" value="Phage_L5_Integrase_N"/>
</dbReference>
<dbReference type="OrthoDB" id="1822491at2"/>
<feature type="domain" description="Tyr recombinase" evidence="4">
    <location>
        <begin position="200"/>
        <end position="397"/>
    </location>
</feature>
<dbReference type="PANTHER" id="PTHR30349">
    <property type="entry name" value="PHAGE INTEGRASE-RELATED"/>
    <property type="match status" value="1"/>
</dbReference>
<dbReference type="Proteomes" id="UP000035009">
    <property type="component" value="Unassembled WGS sequence"/>
</dbReference>
<gene>
    <name evidence="5" type="ORF">GM1_004_02460</name>
</gene>
<proteinExistence type="inferred from homology"/>
<evidence type="ECO:0000313" key="6">
    <source>
        <dbReference type="Proteomes" id="UP000035009"/>
    </source>
</evidence>
<dbReference type="Pfam" id="PF00589">
    <property type="entry name" value="Phage_integrase"/>
    <property type="match status" value="1"/>
</dbReference>
<comment type="similarity">
    <text evidence="1">Belongs to the 'phage' integrase family.</text>
</comment>
<sequence>MARKPPEAFGEIEKLPSGRYRARYTGPDGKRHKAPWTFAGKGEARSWLAGPAADIAAGRWVHPDELAKQKEAAAAEAARKSVTVGDYAEQWITRRVNAGKLGARAAYDYRNMWRGPEPKRPGHRAKPAGRLHIWSDVPIGDVTRQAVDAWHDDQLASGKLTMVARVYDHLRTVMADAEDREVIDKNPCRIKGASKLATGRKRIPPTDDELATVIEAMPTHLRSLVVTAAATGLRFGELTALRGHDFEVEHDTDGAVVCVRVTVDAAVTYVPGVGHGDKAPKSAAGVRSVPVYGADALVIAAHLESIGDDDLLWSNAAGTGALSHASFTWHWDKARRVAGRPDLELHSLRHYHGTRYAQLSGATLAEIMARLGHSSVDAAMRYQHAGTRDDELARRAAR</sequence>
<dbReference type="GO" id="GO:0006310">
    <property type="term" value="P:DNA recombination"/>
    <property type="evidence" value="ECO:0007669"/>
    <property type="project" value="UniProtKB-KW"/>
</dbReference>
<keyword evidence="6" id="KW-1185">Reference proteome</keyword>
<dbReference type="GO" id="GO:0015074">
    <property type="term" value="P:DNA integration"/>
    <property type="evidence" value="ECO:0007669"/>
    <property type="project" value="InterPro"/>
</dbReference>